<dbReference type="AlphaFoldDB" id="A0A9P0AQQ6"/>
<dbReference type="EMBL" id="OV121132">
    <property type="protein sequence ID" value="CAH0546765.1"/>
    <property type="molecule type" value="Genomic_DNA"/>
</dbReference>
<sequence>MGIINQNTKAETIADWINEIRGARANPAPFKVFDLEQSFFRQWNKYLAPYYVVKCPFAIQPLREIQAEYEHPKYMTYRSSYNGAFETAIVRTASINQTEMIGPEKFFLPDKKYTEPIKISLEKWENLQQLKTFCETDGASEFYDGKTLTYEDLKINLEKENIINKPTEKPSPSTTQNKTAGSEEGEESSESDIETVKESDAGKKDVIEDKLKTDKNKKQPSPPQKQNQEKILRKTNNTPFSLLFYISVFKEHPLIHHFYRVEFQQRGSPHLHMMVWNYGAPTVEKRAACDFIDKFVMCDSELPGLEGLIAMQKHNHSKSCKNAGLTKETYMRMIELSLRKPAVMLKRRPKDCFVNNFNMDILCLQRSNMDIQFILNLCACVSHIVSFMKKSRLQGPGSDHKRNKAKQH</sequence>
<feature type="region of interest" description="Disordered" evidence="1">
    <location>
        <begin position="161"/>
        <end position="233"/>
    </location>
</feature>
<evidence type="ECO:0008006" key="4">
    <source>
        <dbReference type="Google" id="ProtNLM"/>
    </source>
</evidence>
<dbReference type="OrthoDB" id="6755725at2759"/>
<gene>
    <name evidence="2" type="ORF">MELIAE_LOCUS862</name>
</gene>
<evidence type="ECO:0000256" key="1">
    <source>
        <dbReference type="SAM" id="MobiDB-lite"/>
    </source>
</evidence>
<organism evidence="2 3">
    <name type="scientific">Brassicogethes aeneus</name>
    <name type="common">Rape pollen beetle</name>
    <name type="synonym">Meligethes aeneus</name>
    <dbReference type="NCBI Taxonomy" id="1431903"/>
    <lineage>
        <taxon>Eukaryota</taxon>
        <taxon>Metazoa</taxon>
        <taxon>Ecdysozoa</taxon>
        <taxon>Arthropoda</taxon>
        <taxon>Hexapoda</taxon>
        <taxon>Insecta</taxon>
        <taxon>Pterygota</taxon>
        <taxon>Neoptera</taxon>
        <taxon>Endopterygota</taxon>
        <taxon>Coleoptera</taxon>
        <taxon>Polyphaga</taxon>
        <taxon>Cucujiformia</taxon>
        <taxon>Nitidulidae</taxon>
        <taxon>Meligethinae</taxon>
        <taxon>Brassicogethes</taxon>
    </lineage>
</organism>
<evidence type="ECO:0000313" key="2">
    <source>
        <dbReference type="EMBL" id="CAH0546765.1"/>
    </source>
</evidence>
<dbReference type="Proteomes" id="UP001154078">
    <property type="component" value="Chromosome 1"/>
</dbReference>
<feature type="compositionally biased region" description="Polar residues" evidence="1">
    <location>
        <begin position="170"/>
        <end position="180"/>
    </location>
</feature>
<protein>
    <recommendedName>
        <fullName evidence="4">Helitron helicase-like domain-containing protein</fullName>
    </recommendedName>
</protein>
<evidence type="ECO:0000313" key="3">
    <source>
        <dbReference type="Proteomes" id="UP001154078"/>
    </source>
</evidence>
<name>A0A9P0AQQ6_BRAAE</name>
<keyword evidence="3" id="KW-1185">Reference proteome</keyword>
<feature type="compositionally biased region" description="Acidic residues" evidence="1">
    <location>
        <begin position="183"/>
        <end position="193"/>
    </location>
</feature>
<reference evidence="2" key="1">
    <citation type="submission" date="2021-12" db="EMBL/GenBank/DDBJ databases">
        <authorList>
            <person name="King R."/>
        </authorList>
    </citation>
    <scope>NUCLEOTIDE SEQUENCE</scope>
</reference>
<accession>A0A9P0AQQ6</accession>
<feature type="compositionally biased region" description="Basic and acidic residues" evidence="1">
    <location>
        <begin position="194"/>
        <end position="217"/>
    </location>
</feature>
<proteinExistence type="predicted"/>